<evidence type="ECO:0000256" key="5">
    <source>
        <dbReference type="ARBA" id="ARBA00023152"/>
    </source>
</evidence>
<dbReference type="AlphaFoldDB" id="E6U4Z4"/>
<dbReference type="InterPro" id="IPR001672">
    <property type="entry name" value="G6P_Isomerase"/>
</dbReference>
<evidence type="ECO:0000256" key="3">
    <source>
        <dbReference type="ARBA" id="ARBA00022432"/>
    </source>
</evidence>
<evidence type="ECO:0000256" key="7">
    <source>
        <dbReference type="ARBA" id="ARBA00029321"/>
    </source>
</evidence>
<dbReference type="NCBIfam" id="NF010697">
    <property type="entry name" value="PRK14097.1"/>
    <property type="match status" value="1"/>
</dbReference>
<comment type="subcellular location">
    <subcellularLocation>
        <location evidence="8">Cytoplasm</location>
    </subcellularLocation>
</comment>
<dbReference type="KEGG" id="eha:Ethha_1149"/>
<evidence type="ECO:0000313" key="10">
    <source>
        <dbReference type="EMBL" id="ADU26700.1"/>
    </source>
</evidence>
<dbReference type="PROSITE" id="PS51463">
    <property type="entry name" value="P_GLUCOSE_ISOMERASE_3"/>
    <property type="match status" value="1"/>
</dbReference>
<keyword evidence="6 8" id="KW-0413">Isomerase</keyword>
<dbReference type="GO" id="GO:0006096">
    <property type="term" value="P:glycolytic process"/>
    <property type="evidence" value="ECO:0007669"/>
    <property type="project" value="UniProtKB-UniRule"/>
</dbReference>
<keyword evidence="3 8" id="KW-0312">Gluconeogenesis</keyword>
<accession>E6U4Z4</accession>
<feature type="active site" evidence="8">
    <location>
        <position position="421"/>
    </location>
</feature>
<sequence length="446" mass="49012">MSVTFNGKYLEPFIGAHEYDALQPQVTALHKVLHEGTGLGNKFLGWINQPETYDREEFARIKAAAEKIKKDTEVFIVIGIGGSYLGSRAVVELLQSPFYNNLKKNTPDIYFVGNNINSGYLNEVLSLCEGKEVSVNIISKSGTTTEPSIAFRVFRELLEKKYGKEGARGRIYATTDRAKGTLKKLATEEGYEAFVVPDDIGGRYSVLSAVGLLPIAVSGVDIDELMAGAKAAKDALATDDLSQNDSYKYAVARNILARKGKDIEILVSYDPAFAMMNEWWKQLFGESEGKDGKGLYPASAVFSTDLHSLGQFIQQGSRTMFETVVHFGEAKTPLTIGKLDEDIDGLNFLAGKTLDFVNDRAFEGTVLAHTDGNVPNIVLEVPKISAHEVGYLIYFFWKACALSGYLVGINPFDQPGVESYKKNMFALLGKPGYEEQKAALEARLGR</sequence>
<dbReference type="HAMAP" id="MF_00473">
    <property type="entry name" value="G6P_isomerase"/>
    <property type="match status" value="1"/>
</dbReference>
<dbReference type="CDD" id="cd05016">
    <property type="entry name" value="SIS_PGI_2"/>
    <property type="match status" value="1"/>
</dbReference>
<organism evidence="10 11">
    <name type="scientific">Ethanoligenens harbinense (strain DSM 18485 / JCM 12961 / CGMCC 1.5033 / YUAN-3)</name>
    <dbReference type="NCBI Taxonomy" id="663278"/>
    <lineage>
        <taxon>Bacteria</taxon>
        <taxon>Bacillati</taxon>
        <taxon>Bacillota</taxon>
        <taxon>Clostridia</taxon>
        <taxon>Eubacteriales</taxon>
        <taxon>Oscillospiraceae</taxon>
        <taxon>Ethanoligenens</taxon>
    </lineage>
</organism>
<dbReference type="PROSITE" id="PS00174">
    <property type="entry name" value="P_GLUCOSE_ISOMERASE_2"/>
    <property type="match status" value="1"/>
</dbReference>
<evidence type="ECO:0000256" key="4">
    <source>
        <dbReference type="ARBA" id="ARBA00022490"/>
    </source>
</evidence>
<dbReference type="GO" id="GO:0006094">
    <property type="term" value="P:gluconeogenesis"/>
    <property type="evidence" value="ECO:0007669"/>
    <property type="project" value="UniProtKB-UniRule"/>
</dbReference>
<comment type="similarity">
    <text evidence="2 8 9">Belongs to the GPI family.</text>
</comment>
<dbReference type="GO" id="GO:0004347">
    <property type="term" value="F:glucose-6-phosphate isomerase activity"/>
    <property type="evidence" value="ECO:0007669"/>
    <property type="project" value="UniProtKB-UniRule"/>
</dbReference>
<protein>
    <recommendedName>
        <fullName evidence="8">Glucose-6-phosphate isomerase</fullName>
        <shortName evidence="8">GPI</shortName>
        <ecNumber evidence="8">5.3.1.9</ecNumber>
    </recommendedName>
    <alternativeName>
        <fullName evidence="8">Phosphoglucose isomerase</fullName>
        <shortName evidence="8">PGI</shortName>
    </alternativeName>
    <alternativeName>
        <fullName evidence="8">Phosphohexose isomerase</fullName>
        <shortName evidence="8">PHI</shortName>
    </alternativeName>
</protein>
<dbReference type="InterPro" id="IPR035482">
    <property type="entry name" value="SIS_PGI_2"/>
</dbReference>
<dbReference type="EC" id="5.3.1.9" evidence="8"/>
<dbReference type="GO" id="GO:0048029">
    <property type="term" value="F:monosaccharide binding"/>
    <property type="evidence" value="ECO:0007669"/>
    <property type="project" value="TreeGrafter"/>
</dbReference>
<dbReference type="PANTHER" id="PTHR11469">
    <property type="entry name" value="GLUCOSE-6-PHOSPHATE ISOMERASE"/>
    <property type="match status" value="1"/>
</dbReference>
<proteinExistence type="inferred from homology"/>
<dbReference type="Gene3D" id="3.40.50.10490">
    <property type="entry name" value="Glucose-6-phosphate isomerase like protein, domain 1"/>
    <property type="match status" value="2"/>
</dbReference>
<reference evidence="10 11" key="1">
    <citation type="submission" date="2010-12" db="EMBL/GenBank/DDBJ databases">
        <title>Complete sequence of Ethanoligenens harbinense YUAN-3.</title>
        <authorList>
            <person name="Lucas S."/>
            <person name="Copeland A."/>
            <person name="Lapidus A."/>
            <person name="Cheng J.-F."/>
            <person name="Bruce D."/>
            <person name="Goodwin L."/>
            <person name="Pitluck S."/>
            <person name="Chertkov O."/>
            <person name="Misra M."/>
            <person name="Detter J.C."/>
            <person name="Han C."/>
            <person name="Tapia R."/>
            <person name="Land M."/>
            <person name="Hauser L."/>
            <person name="Jeffries C."/>
            <person name="Kyrpides N."/>
            <person name="Ivanova N."/>
            <person name="Mikhailova N."/>
            <person name="Wang A."/>
            <person name="Mouttaki H."/>
            <person name="He Z."/>
            <person name="Zhou J."/>
            <person name="Hemme C.L."/>
            <person name="Woyke T."/>
        </authorList>
    </citation>
    <scope>NUCLEOTIDE SEQUENCE [LARGE SCALE GENOMIC DNA]</scope>
    <source>
        <strain evidence="11">DSM 18485 / JCM 12961 / CGMCC 1.5033 / YUAN-3</strain>
    </source>
</reference>
<dbReference type="GO" id="GO:0051156">
    <property type="term" value="P:glucose 6-phosphate metabolic process"/>
    <property type="evidence" value="ECO:0007669"/>
    <property type="project" value="TreeGrafter"/>
</dbReference>
<feature type="active site" description="Proton donor" evidence="8">
    <location>
        <position position="286"/>
    </location>
</feature>
<keyword evidence="5 8" id="KW-0324">Glycolysis</keyword>
<dbReference type="GO" id="GO:0005829">
    <property type="term" value="C:cytosol"/>
    <property type="evidence" value="ECO:0007669"/>
    <property type="project" value="TreeGrafter"/>
</dbReference>
<dbReference type="UniPathway" id="UPA00109">
    <property type="reaction ID" value="UER00181"/>
</dbReference>
<dbReference type="eggNOG" id="COG0166">
    <property type="taxonomic scope" value="Bacteria"/>
</dbReference>
<dbReference type="PANTHER" id="PTHR11469:SF1">
    <property type="entry name" value="GLUCOSE-6-PHOSPHATE ISOMERASE"/>
    <property type="match status" value="1"/>
</dbReference>
<comment type="function">
    <text evidence="8">Catalyzes the reversible isomerization of glucose-6-phosphate to fructose-6-phosphate.</text>
</comment>
<dbReference type="Pfam" id="PF00342">
    <property type="entry name" value="PGI"/>
    <property type="match status" value="1"/>
</dbReference>
<comment type="pathway">
    <text evidence="8">Carbohydrate biosynthesis; gluconeogenesis.</text>
</comment>
<dbReference type="PRINTS" id="PR00662">
    <property type="entry name" value="G6PISOMERASE"/>
</dbReference>
<evidence type="ECO:0000256" key="6">
    <source>
        <dbReference type="ARBA" id="ARBA00023235"/>
    </source>
</evidence>
<dbReference type="STRING" id="663278.Ethha_1149"/>
<dbReference type="InterPro" id="IPR018189">
    <property type="entry name" value="Phosphoglucose_isomerase_CS"/>
</dbReference>
<keyword evidence="4 8" id="KW-0963">Cytoplasm</keyword>
<dbReference type="GO" id="GO:0097367">
    <property type="term" value="F:carbohydrate derivative binding"/>
    <property type="evidence" value="ECO:0007669"/>
    <property type="project" value="InterPro"/>
</dbReference>
<evidence type="ECO:0000256" key="1">
    <source>
        <dbReference type="ARBA" id="ARBA00004926"/>
    </source>
</evidence>
<dbReference type="CDD" id="cd05015">
    <property type="entry name" value="SIS_PGI_1"/>
    <property type="match status" value="1"/>
</dbReference>
<dbReference type="PROSITE" id="PS00765">
    <property type="entry name" value="P_GLUCOSE_ISOMERASE_1"/>
    <property type="match status" value="1"/>
</dbReference>
<evidence type="ECO:0000256" key="2">
    <source>
        <dbReference type="ARBA" id="ARBA00006604"/>
    </source>
</evidence>
<comment type="caution">
    <text evidence="8">Lacks conserved residue(s) required for the propagation of feature annotation.</text>
</comment>
<dbReference type="HOGENOM" id="CLU_037303_0_1_9"/>
<dbReference type="UniPathway" id="UPA00138"/>
<name>E6U4Z4_ETHHY</name>
<comment type="catalytic activity">
    <reaction evidence="7 8 9">
        <text>alpha-D-glucose 6-phosphate = beta-D-fructose 6-phosphate</text>
        <dbReference type="Rhea" id="RHEA:11816"/>
        <dbReference type="ChEBI" id="CHEBI:57634"/>
        <dbReference type="ChEBI" id="CHEBI:58225"/>
        <dbReference type="EC" id="5.3.1.9"/>
    </reaction>
</comment>
<dbReference type="FunFam" id="3.40.50.10490:FF:000015">
    <property type="entry name" value="Glucose-6-phosphate isomerase"/>
    <property type="match status" value="1"/>
</dbReference>
<evidence type="ECO:0000256" key="9">
    <source>
        <dbReference type="RuleBase" id="RU000612"/>
    </source>
</evidence>
<comment type="pathway">
    <text evidence="1 8 9">Carbohydrate degradation; glycolysis; D-glyceraldehyde 3-phosphate and glycerone phosphate from D-glucose: step 2/4.</text>
</comment>
<dbReference type="EMBL" id="CP002400">
    <property type="protein sequence ID" value="ADU26700.1"/>
    <property type="molecule type" value="Genomic_DNA"/>
</dbReference>
<dbReference type="RefSeq" id="WP_013485061.1">
    <property type="nucleotide sequence ID" value="NC_014828.1"/>
</dbReference>
<dbReference type="InterPro" id="IPR035476">
    <property type="entry name" value="SIS_PGI_1"/>
</dbReference>
<dbReference type="SUPFAM" id="SSF53697">
    <property type="entry name" value="SIS domain"/>
    <property type="match status" value="1"/>
</dbReference>
<evidence type="ECO:0000256" key="8">
    <source>
        <dbReference type="HAMAP-Rule" id="MF_00473"/>
    </source>
</evidence>
<dbReference type="InterPro" id="IPR046348">
    <property type="entry name" value="SIS_dom_sf"/>
</dbReference>
<dbReference type="Proteomes" id="UP000001551">
    <property type="component" value="Chromosome"/>
</dbReference>
<dbReference type="FunFam" id="3.40.50.10490:FF:000016">
    <property type="entry name" value="Glucose-6-phosphate isomerase"/>
    <property type="match status" value="1"/>
</dbReference>
<gene>
    <name evidence="8" type="primary">pgi</name>
    <name evidence="10" type="ordered locus">Ethha_1149</name>
</gene>
<keyword evidence="11" id="KW-1185">Reference proteome</keyword>
<evidence type="ECO:0000313" key="11">
    <source>
        <dbReference type="Proteomes" id="UP000001551"/>
    </source>
</evidence>